<comment type="caution">
    <text evidence="6">The sequence shown here is derived from an EMBL/GenBank/DDBJ whole genome shotgun (WGS) entry which is preliminary data.</text>
</comment>
<evidence type="ECO:0000256" key="2">
    <source>
        <dbReference type="ARBA" id="ARBA00023157"/>
    </source>
</evidence>
<dbReference type="EMBL" id="VIEB01000009">
    <property type="protein sequence ID" value="TQE13623.1"/>
    <property type="molecule type" value="Genomic_DNA"/>
</dbReference>
<keyword evidence="3" id="KW-0325">Glycoprotein</keyword>
<dbReference type="Gene3D" id="2.90.10.10">
    <property type="entry name" value="Bulb-type lectin domain"/>
    <property type="match status" value="1"/>
</dbReference>
<keyword evidence="2" id="KW-1015">Disulfide bond</keyword>
<dbReference type="PANTHER" id="PTHR32444:SF183">
    <property type="entry name" value="APPLE DOMAIN-CONTAINING PROTEIN"/>
    <property type="match status" value="1"/>
</dbReference>
<evidence type="ECO:0000259" key="5">
    <source>
        <dbReference type="PROSITE" id="PS50927"/>
    </source>
</evidence>
<feature type="domain" description="Bulb-type lectin" evidence="5">
    <location>
        <begin position="26"/>
        <end position="147"/>
    </location>
</feature>
<evidence type="ECO:0000256" key="3">
    <source>
        <dbReference type="ARBA" id="ARBA00023180"/>
    </source>
</evidence>
<evidence type="ECO:0000256" key="4">
    <source>
        <dbReference type="SAM" id="SignalP"/>
    </source>
</evidence>
<dbReference type="InterPro" id="IPR000858">
    <property type="entry name" value="S_locus_glycoprot_dom"/>
</dbReference>
<dbReference type="InterPro" id="IPR001480">
    <property type="entry name" value="Bulb-type_lectin_dom"/>
</dbReference>
<dbReference type="SUPFAM" id="SSF51110">
    <property type="entry name" value="alpha-D-mannose-specific plant lectins"/>
    <property type="match status" value="1"/>
</dbReference>
<evidence type="ECO:0000313" key="7">
    <source>
        <dbReference type="Proteomes" id="UP000315295"/>
    </source>
</evidence>
<dbReference type="InterPro" id="IPR036426">
    <property type="entry name" value="Bulb-type_lectin_dom_sf"/>
</dbReference>
<sequence>MQALGSFFTCLFFLFSLLRISAATALSTITPSQHVRDGETLVSADGSYELGFFSPGKSKSRYVGIWYTDSTDAVVWVANRETPLRDSSGLLKLTEQGVLVLLLNSSNSIVWSSNSSRIAGNPVSQLLDSGNLVVQDGNETNPDNFLWQSFDYPCHTFLPKMKIGWDLVTGLDRYLSSWKSTEDPAPGEFLIRMDYRGLPQLLLMKGAKIHARAGSWNGLYLTGLGYGVREPNPISRTEFVLNKDEVYFEYSLRNTSVFSRFVLNPLGVGERFPWVYQTKSWELASTFLADRCESYALCGPFSSCSSNGNSPKCACLKGFVPKSLKDWNSGYWSDGCVVAVAMVTLQNVHA</sequence>
<reference evidence="6 7" key="1">
    <citation type="journal article" date="2019" name="G3 (Bethesda)">
        <title>Sequencing of a Wild Apple (Malus baccata) Genome Unravels the Differences Between Cultivated and Wild Apple Species Regarding Disease Resistance and Cold Tolerance.</title>
        <authorList>
            <person name="Chen X."/>
        </authorList>
    </citation>
    <scope>NUCLEOTIDE SEQUENCE [LARGE SCALE GENOMIC DNA]</scope>
    <source>
        <strain evidence="7">cv. Shandingzi</strain>
        <tissue evidence="6">Leaves</tissue>
    </source>
</reference>
<dbReference type="GO" id="GO:0048544">
    <property type="term" value="P:recognition of pollen"/>
    <property type="evidence" value="ECO:0007669"/>
    <property type="project" value="InterPro"/>
</dbReference>
<name>A0A540NSK3_MALBA</name>
<organism evidence="6 7">
    <name type="scientific">Malus baccata</name>
    <name type="common">Siberian crab apple</name>
    <name type="synonym">Pyrus baccata</name>
    <dbReference type="NCBI Taxonomy" id="106549"/>
    <lineage>
        <taxon>Eukaryota</taxon>
        <taxon>Viridiplantae</taxon>
        <taxon>Streptophyta</taxon>
        <taxon>Embryophyta</taxon>
        <taxon>Tracheophyta</taxon>
        <taxon>Spermatophyta</taxon>
        <taxon>Magnoliopsida</taxon>
        <taxon>eudicotyledons</taxon>
        <taxon>Gunneridae</taxon>
        <taxon>Pentapetalae</taxon>
        <taxon>rosids</taxon>
        <taxon>fabids</taxon>
        <taxon>Rosales</taxon>
        <taxon>Rosaceae</taxon>
        <taxon>Amygdaloideae</taxon>
        <taxon>Maleae</taxon>
        <taxon>Malus</taxon>
    </lineage>
</organism>
<evidence type="ECO:0000256" key="1">
    <source>
        <dbReference type="ARBA" id="ARBA00022729"/>
    </source>
</evidence>
<dbReference type="Pfam" id="PF00954">
    <property type="entry name" value="S_locus_glycop"/>
    <property type="match status" value="1"/>
</dbReference>
<dbReference type="CDD" id="cd00028">
    <property type="entry name" value="B_lectin"/>
    <property type="match status" value="1"/>
</dbReference>
<dbReference type="FunFam" id="2.90.10.10:FF:000004">
    <property type="entry name" value="G-type lectin S-receptor-like serine/threonine-protein kinase"/>
    <property type="match status" value="1"/>
</dbReference>
<dbReference type="Proteomes" id="UP000315295">
    <property type="component" value="Unassembled WGS sequence"/>
</dbReference>
<keyword evidence="7" id="KW-1185">Reference proteome</keyword>
<proteinExistence type="predicted"/>
<dbReference type="SMART" id="SM00108">
    <property type="entry name" value="B_lectin"/>
    <property type="match status" value="1"/>
</dbReference>
<keyword evidence="1 4" id="KW-0732">Signal</keyword>
<dbReference type="STRING" id="106549.A0A540NSK3"/>
<dbReference type="PANTHER" id="PTHR32444">
    <property type="entry name" value="BULB-TYPE LECTIN DOMAIN-CONTAINING PROTEIN"/>
    <property type="match status" value="1"/>
</dbReference>
<dbReference type="AlphaFoldDB" id="A0A540NSK3"/>
<dbReference type="PROSITE" id="PS50927">
    <property type="entry name" value="BULB_LECTIN"/>
    <property type="match status" value="1"/>
</dbReference>
<feature type="chain" id="PRO_5022069501" description="Bulb-type lectin domain-containing protein" evidence="4">
    <location>
        <begin position="26"/>
        <end position="350"/>
    </location>
</feature>
<feature type="signal peptide" evidence="4">
    <location>
        <begin position="1"/>
        <end position="25"/>
    </location>
</feature>
<protein>
    <recommendedName>
        <fullName evidence="5">Bulb-type lectin domain-containing protein</fullName>
    </recommendedName>
</protein>
<dbReference type="Pfam" id="PF01453">
    <property type="entry name" value="B_lectin"/>
    <property type="match status" value="1"/>
</dbReference>
<accession>A0A540NSK3</accession>
<gene>
    <name evidence="6" type="ORF">C1H46_000630</name>
</gene>
<evidence type="ECO:0000313" key="6">
    <source>
        <dbReference type="EMBL" id="TQE13623.1"/>
    </source>
</evidence>